<evidence type="ECO:0000256" key="1">
    <source>
        <dbReference type="SAM" id="MobiDB-lite"/>
    </source>
</evidence>
<feature type="region of interest" description="Disordered" evidence="1">
    <location>
        <begin position="33"/>
        <end position="52"/>
    </location>
</feature>
<reference evidence="4" key="1">
    <citation type="submission" date="2017-02" db="UniProtKB">
        <authorList>
            <consortium name="WormBaseParasite"/>
        </authorList>
    </citation>
    <scope>IDENTIFICATION</scope>
</reference>
<evidence type="ECO:0000313" key="4">
    <source>
        <dbReference type="WBParaSite" id="HPLM_0000298401-mRNA-1"/>
    </source>
</evidence>
<organism evidence="4">
    <name type="scientific">Haemonchus placei</name>
    <name type="common">Barber's pole worm</name>
    <dbReference type="NCBI Taxonomy" id="6290"/>
    <lineage>
        <taxon>Eukaryota</taxon>
        <taxon>Metazoa</taxon>
        <taxon>Ecdysozoa</taxon>
        <taxon>Nematoda</taxon>
        <taxon>Chromadorea</taxon>
        <taxon>Rhabditida</taxon>
        <taxon>Rhabditina</taxon>
        <taxon>Rhabditomorpha</taxon>
        <taxon>Strongyloidea</taxon>
        <taxon>Trichostrongylidae</taxon>
        <taxon>Haemonchus</taxon>
    </lineage>
</organism>
<keyword evidence="3" id="KW-1185">Reference proteome</keyword>
<accession>A0A0N4W0A8</accession>
<evidence type="ECO:0000313" key="3">
    <source>
        <dbReference type="Proteomes" id="UP000268014"/>
    </source>
</evidence>
<reference evidence="2 3" key="2">
    <citation type="submission" date="2018-11" db="EMBL/GenBank/DDBJ databases">
        <authorList>
            <consortium name="Pathogen Informatics"/>
        </authorList>
    </citation>
    <scope>NUCLEOTIDE SEQUENCE [LARGE SCALE GENOMIC DNA]</scope>
    <source>
        <strain evidence="2 3">MHpl1</strain>
    </source>
</reference>
<proteinExistence type="predicted"/>
<dbReference type="AlphaFoldDB" id="A0A0N4W0A8"/>
<name>A0A0N4W0A8_HAEPC</name>
<gene>
    <name evidence="2" type="ORF">HPLM_LOCUS2976</name>
</gene>
<protein>
    <submittedName>
        <fullName evidence="2 4">Uncharacterized protein</fullName>
    </submittedName>
</protein>
<dbReference type="Proteomes" id="UP000268014">
    <property type="component" value="Unassembled WGS sequence"/>
</dbReference>
<dbReference type="EMBL" id="UZAF01008113">
    <property type="protein sequence ID" value="VDO17833.1"/>
    <property type="molecule type" value="Genomic_DNA"/>
</dbReference>
<evidence type="ECO:0000313" key="2">
    <source>
        <dbReference type="EMBL" id="VDO17833.1"/>
    </source>
</evidence>
<dbReference type="WBParaSite" id="HPLM_0000298401-mRNA-1">
    <property type="protein sequence ID" value="HPLM_0000298401-mRNA-1"/>
    <property type="gene ID" value="HPLM_0000298401"/>
</dbReference>
<sequence length="52" mass="5773">MIQGTVTIGIGLIQILIHFEDSCIDRSMSESRREVGDCGQHPTKDEKAYSCC</sequence>